<feature type="compositionally biased region" description="Basic and acidic residues" evidence="1">
    <location>
        <begin position="134"/>
        <end position="147"/>
    </location>
</feature>
<dbReference type="InterPro" id="IPR010982">
    <property type="entry name" value="Lambda_DNA-bd_dom_sf"/>
</dbReference>
<sequence length="147" mass="16635">MGLYENIKTIAKSKGYTIAKLEQELGFPRSSISKYNTSDPSVGKIKKIADFLNVPYSSVISDSADTLTERDKRDIAKSLDEMMEQLANGTDSPLMYNGQELSETSIELLRNALEYALIETKKENKVKYNPYKNKKGEQSEHKNTQED</sequence>
<dbReference type="Gene3D" id="1.10.260.40">
    <property type="entry name" value="lambda repressor-like DNA-binding domains"/>
    <property type="match status" value="1"/>
</dbReference>
<dbReference type="SUPFAM" id="SSF47413">
    <property type="entry name" value="lambda repressor-like DNA-binding domains"/>
    <property type="match status" value="1"/>
</dbReference>
<dbReference type="PROSITE" id="PS50943">
    <property type="entry name" value="HTH_CROC1"/>
    <property type="match status" value="1"/>
</dbReference>
<feature type="region of interest" description="Disordered" evidence="1">
    <location>
        <begin position="126"/>
        <end position="147"/>
    </location>
</feature>
<dbReference type="EMBL" id="BK016207">
    <property type="protein sequence ID" value="DAG02211.1"/>
    <property type="molecule type" value="Genomic_DNA"/>
</dbReference>
<dbReference type="Pfam" id="PF01381">
    <property type="entry name" value="HTH_3"/>
    <property type="match status" value="1"/>
</dbReference>
<dbReference type="GO" id="GO:0003677">
    <property type="term" value="F:DNA binding"/>
    <property type="evidence" value="ECO:0007669"/>
    <property type="project" value="InterPro"/>
</dbReference>
<name>A0A8S5V6F5_9CAUD</name>
<evidence type="ECO:0000259" key="2">
    <source>
        <dbReference type="PROSITE" id="PS50943"/>
    </source>
</evidence>
<accession>A0A8S5V6F5</accession>
<organism evidence="3">
    <name type="scientific">Siphoviridae sp. ctmqu18</name>
    <dbReference type="NCBI Taxonomy" id="2825655"/>
    <lineage>
        <taxon>Viruses</taxon>
        <taxon>Duplodnaviria</taxon>
        <taxon>Heunggongvirae</taxon>
        <taxon>Uroviricota</taxon>
        <taxon>Caudoviricetes</taxon>
    </lineage>
</organism>
<protein>
    <submittedName>
        <fullName evidence="3">Repressor protein</fullName>
    </submittedName>
</protein>
<dbReference type="SMART" id="SM00530">
    <property type="entry name" value="HTH_XRE"/>
    <property type="match status" value="1"/>
</dbReference>
<feature type="domain" description="HTH cro/C1-type" evidence="2">
    <location>
        <begin position="7"/>
        <end position="59"/>
    </location>
</feature>
<evidence type="ECO:0000313" key="3">
    <source>
        <dbReference type="EMBL" id="DAG02211.1"/>
    </source>
</evidence>
<evidence type="ECO:0000256" key="1">
    <source>
        <dbReference type="SAM" id="MobiDB-lite"/>
    </source>
</evidence>
<reference evidence="3" key="1">
    <citation type="journal article" date="2021" name="Proc. Natl. Acad. Sci. U.S.A.">
        <title>A Catalog of Tens of Thousands of Viruses from Human Metagenomes Reveals Hidden Associations with Chronic Diseases.</title>
        <authorList>
            <person name="Tisza M.J."/>
            <person name="Buck C.B."/>
        </authorList>
    </citation>
    <scope>NUCLEOTIDE SEQUENCE</scope>
    <source>
        <strain evidence="3">Ctmqu18</strain>
    </source>
</reference>
<proteinExistence type="predicted"/>
<dbReference type="CDD" id="cd00093">
    <property type="entry name" value="HTH_XRE"/>
    <property type="match status" value="1"/>
</dbReference>
<dbReference type="InterPro" id="IPR001387">
    <property type="entry name" value="Cro/C1-type_HTH"/>
</dbReference>